<feature type="binding site" evidence="2">
    <location>
        <position position="144"/>
    </location>
    <ligand>
        <name>ATP</name>
        <dbReference type="ChEBI" id="CHEBI:30616"/>
    </ligand>
</feature>
<dbReference type="AlphaFoldDB" id="A0AAU7F9U2"/>
<comment type="similarity">
    <text evidence="2">Belongs to the thiamine-monophosphate kinase family.</text>
</comment>
<evidence type="ECO:0000259" key="3">
    <source>
        <dbReference type="Pfam" id="PF00586"/>
    </source>
</evidence>
<comment type="catalytic activity">
    <reaction evidence="2">
        <text>thiamine phosphate + ATP = thiamine diphosphate + ADP</text>
        <dbReference type="Rhea" id="RHEA:15913"/>
        <dbReference type="ChEBI" id="CHEBI:30616"/>
        <dbReference type="ChEBI" id="CHEBI:37575"/>
        <dbReference type="ChEBI" id="CHEBI:58937"/>
        <dbReference type="ChEBI" id="CHEBI:456216"/>
        <dbReference type="EC" id="2.7.4.16"/>
    </reaction>
</comment>
<reference evidence="5" key="1">
    <citation type="submission" date="2024-05" db="EMBL/GenBank/DDBJ databases">
        <authorList>
            <person name="Yang L."/>
            <person name="Pan L."/>
        </authorList>
    </citation>
    <scope>NUCLEOTIDE SEQUENCE</scope>
    <source>
        <strain evidence="5">FCG-7</strain>
    </source>
</reference>
<evidence type="ECO:0000256" key="2">
    <source>
        <dbReference type="HAMAP-Rule" id="MF_02128"/>
    </source>
</evidence>
<keyword evidence="1 2" id="KW-0784">Thiamine biosynthesis</keyword>
<feature type="binding site" evidence="2">
    <location>
        <position position="319"/>
    </location>
    <ligand>
        <name>substrate</name>
    </ligand>
</feature>
<name>A0AAU7F9U2_9NEIS</name>
<dbReference type="InterPro" id="IPR016188">
    <property type="entry name" value="PurM-like_N"/>
</dbReference>
<dbReference type="GO" id="GO:0000287">
    <property type="term" value="F:magnesium ion binding"/>
    <property type="evidence" value="ECO:0007669"/>
    <property type="project" value="UniProtKB-UniRule"/>
</dbReference>
<dbReference type="Gene3D" id="3.30.1330.10">
    <property type="entry name" value="PurM-like, N-terminal domain"/>
    <property type="match status" value="1"/>
</dbReference>
<feature type="binding site" evidence="2">
    <location>
        <position position="73"/>
    </location>
    <ligand>
        <name>Mg(2+)</name>
        <dbReference type="ChEBI" id="CHEBI:18420"/>
        <label>2</label>
    </ligand>
</feature>
<comment type="miscellaneous">
    <text evidence="2">Reaction mechanism of ThiL seems to utilize a direct, inline transfer of the gamma-phosphate of ATP to TMP rather than a phosphorylated enzyme intermediate.</text>
</comment>
<keyword evidence="2 5" id="KW-0418">Kinase</keyword>
<dbReference type="PANTHER" id="PTHR30270:SF0">
    <property type="entry name" value="THIAMINE-MONOPHOSPHATE KINASE"/>
    <property type="match status" value="1"/>
</dbReference>
<dbReference type="InterPro" id="IPR010918">
    <property type="entry name" value="PurM-like_C_dom"/>
</dbReference>
<organism evidence="5">
    <name type="scientific">Chitinibacter mangrovi</name>
    <dbReference type="NCBI Taxonomy" id="3153927"/>
    <lineage>
        <taxon>Bacteria</taxon>
        <taxon>Pseudomonadati</taxon>
        <taxon>Pseudomonadota</taxon>
        <taxon>Betaproteobacteria</taxon>
        <taxon>Neisseriales</taxon>
        <taxon>Chitinibacteraceae</taxon>
        <taxon>Chitinibacter</taxon>
    </lineage>
</organism>
<dbReference type="EMBL" id="CP157355">
    <property type="protein sequence ID" value="XBM00639.1"/>
    <property type="molecule type" value="Genomic_DNA"/>
</dbReference>
<keyword evidence="2" id="KW-0067">ATP-binding</keyword>
<dbReference type="GO" id="GO:0009030">
    <property type="term" value="F:thiamine-phosphate kinase activity"/>
    <property type="evidence" value="ECO:0007669"/>
    <property type="project" value="UniProtKB-UniRule"/>
</dbReference>
<accession>A0AAU7F9U2</accession>
<feature type="binding site" evidence="2">
    <location>
        <position position="52"/>
    </location>
    <ligand>
        <name>substrate</name>
    </ligand>
</feature>
<evidence type="ECO:0000313" key="5">
    <source>
        <dbReference type="EMBL" id="XBM00639.1"/>
    </source>
</evidence>
<comment type="caution">
    <text evidence="2">Lacks conserved residue(s) required for the propagation of feature annotation.</text>
</comment>
<dbReference type="SUPFAM" id="SSF56042">
    <property type="entry name" value="PurM C-terminal domain-like"/>
    <property type="match status" value="1"/>
</dbReference>
<dbReference type="RefSeq" id="WP_348944982.1">
    <property type="nucleotide sequence ID" value="NZ_CP157355.1"/>
</dbReference>
<feature type="binding site" evidence="2">
    <location>
        <position position="209"/>
    </location>
    <ligand>
        <name>Mg(2+)</name>
        <dbReference type="ChEBI" id="CHEBI:18420"/>
        <label>3</label>
    </ligand>
</feature>
<keyword evidence="2" id="KW-0460">Magnesium</keyword>
<dbReference type="Pfam" id="PF00586">
    <property type="entry name" value="AIRS"/>
    <property type="match status" value="1"/>
</dbReference>
<dbReference type="InterPro" id="IPR006283">
    <property type="entry name" value="ThiL-like"/>
</dbReference>
<dbReference type="NCBIfam" id="TIGR01379">
    <property type="entry name" value="thiL"/>
    <property type="match status" value="1"/>
</dbReference>
<comment type="pathway">
    <text evidence="2">Cofactor biosynthesis; thiamine diphosphate biosynthesis; thiamine diphosphate from thiamine phosphate: step 1/1.</text>
</comment>
<feature type="binding site" evidence="2">
    <location>
        <position position="73"/>
    </location>
    <ligand>
        <name>Mg(2+)</name>
        <dbReference type="ChEBI" id="CHEBI:18420"/>
        <label>4</label>
    </ligand>
</feature>
<feature type="binding site" evidence="2">
    <location>
        <position position="73"/>
    </location>
    <ligand>
        <name>Mg(2+)</name>
        <dbReference type="ChEBI" id="CHEBI:18420"/>
        <label>3</label>
    </ligand>
</feature>
<feature type="binding site" evidence="2">
    <location>
        <position position="45"/>
    </location>
    <ligand>
        <name>Mg(2+)</name>
        <dbReference type="ChEBI" id="CHEBI:18420"/>
        <label>1</label>
    </ligand>
</feature>
<feature type="binding site" evidence="2">
    <location>
        <begin position="119"/>
        <end position="120"/>
    </location>
    <ligand>
        <name>ATP</name>
        <dbReference type="ChEBI" id="CHEBI:30616"/>
    </ligand>
</feature>
<gene>
    <name evidence="2 5" type="primary">thiL</name>
    <name evidence="5" type="ORF">ABHF33_16545</name>
</gene>
<feature type="binding site" evidence="2">
    <location>
        <position position="45"/>
    </location>
    <ligand>
        <name>Mg(2+)</name>
        <dbReference type="ChEBI" id="CHEBI:18420"/>
        <label>2</label>
    </ligand>
</feature>
<dbReference type="GO" id="GO:0005524">
    <property type="term" value="F:ATP binding"/>
    <property type="evidence" value="ECO:0007669"/>
    <property type="project" value="UniProtKB-UniRule"/>
</dbReference>
<proteinExistence type="inferred from homology"/>
<dbReference type="CDD" id="cd02194">
    <property type="entry name" value="ThiL"/>
    <property type="match status" value="1"/>
</dbReference>
<dbReference type="InterPro" id="IPR036921">
    <property type="entry name" value="PurM-like_N_sf"/>
</dbReference>
<dbReference type="KEGG" id="cmav:ABHF33_16545"/>
<dbReference type="PIRSF" id="PIRSF005303">
    <property type="entry name" value="Thiam_monoph_kin"/>
    <property type="match status" value="1"/>
</dbReference>
<dbReference type="Pfam" id="PF02769">
    <property type="entry name" value="AIRS_C"/>
    <property type="match status" value="1"/>
</dbReference>
<dbReference type="Gene3D" id="3.90.650.10">
    <property type="entry name" value="PurM-like C-terminal domain"/>
    <property type="match status" value="1"/>
</dbReference>
<evidence type="ECO:0000259" key="4">
    <source>
        <dbReference type="Pfam" id="PF02769"/>
    </source>
</evidence>
<protein>
    <recommendedName>
        <fullName evidence="2">Thiamine-monophosphate kinase</fullName>
        <shortName evidence="2">TMP kinase</shortName>
        <shortName evidence="2">Thiamine-phosphate kinase</shortName>
        <ecNumber evidence="2">2.7.4.16</ecNumber>
    </recommendedName>
</protein>
<feature type="binding site" evidence="2">
    <location>
        <position position="259"/>
    </location>
    <ligand>
        <name>substrate</name>
    </ligand>
</feature>
<dbReference type="SUPFAM" id="SSF55326">
    <property type="entry name" value="PurM N-terminal domain-like"/>
    <property type="match status" value="1"/>
</dbReference>
<keyword evidence="2" id="KW-0547">Nucleotide-binding</keyword>
<evidence type="ECO:0000256" key="1">
    <source>
        <dbReference type="ARBA" id="ARBA00022977"/>
    </source>
</evidence>
<keyword evidence="2 5" id="KW-0808">Transferase</keyword>
<feature type="binding site" evidence="2">
    <location>
        <position position="43"/>
    </location>
    <ligand>
        <name>Mg(2+)</name>
        <dbReference type="ChEBI" id="CHEBI:18420"/>
        <label>4</label>
    </ligand>
</feature>
<feature type="binding site" evidence="2">
    <location>
        <position position="28"/>
    </location>
    <ligand>
        <name>Mg(2+)</name>
        <dbReference type="ChEBI" id="CHEBI:18420"/>
        <label>3</label>
    </ligand>
</feature>
<feature type="binding site" evidence="2">
    <location>
        <position position="212"/>
    </location>
    <ligand>
        <name>Mg(2+)</name>
        <dbReference type="ChEBI" id="CHEBI:18420"/>
        <label>5</label>
    </ligand>
</feature>
<dbReference type="GO" id="GO:0009228">
    <property type="term" value="P:thiamine biosynthetic process"/>
    <property type="evidence" value="ECO:0007669"/>
    <property type="project" value="UniProtKB-KW"/>
</dbReference>
<dbReference type="HAMAP" id="MF_02128">
    <property type="entry name" value="TMP_kinase"/>
    <property type="match status" value="1"/>
</dbReference>
<dbReference type="InterPro" id="IPR036676">
    <property type="entry name" value="PurM-like_C_sf"/>
</dbReference>
<dbReference type="EC" id="2.7.4.16" evidence="2"/>
<feature type="binding site" evidence="2">
    <location>
        <position position="211"/>
    </location>
    <ligand>
        <name>ATP</name>
        <dbReference type="ChEBI" id="CHEBI:30616"/>
    </ligand>
</feature>
<feature type="binding site" evidence="2">
    <location>
        <position position="28"/>
    </location>
    <ligand>
        <name>Mg(2+)</name>
        <dbReference type="ChEBI" id="CHEBI:18420"/>
        <label>4</label>
    </ligand>
</feature>
<feature type="domain" description="PurM-like C-terminal" evidence="4">
    <location>
        <begin position="148"/>
        <end position="293"/>
    </location>
</feature>
<comment type="function">
    <text evidence="2">Catalyzes the ATP-dependent phosphorylation of thiamine-monophosphate (TMP) to form thiamine-pyrophosphate (TPP), the active form of vitamin B1.</text>
</comment>
<feature type="binding site" evidence="2">
    <location>
        <position position="120"/>
    </location>
    <ligand>
        <name>Mg(2+)</name>
        <dbReference type="ChEBI" id="CHEBI:18420"/>
        <label>1</label>
    </ligand>
</feature>
<keyword evidence="2" id="KW-0479">Metal-binding</keyword>
<dbReference type="GO" id="GO:0009229">
    <property type="term" value="P:thiamine diphosphate biosynthetic process"/>
    <property type="evidence" value="ECO:0007669"/>
    <property type="project" value="UniProtKB-UniRule"/>
</dbReference>
<sequence length="325" mass="34447">MNEFDLIARYFTRPTLPLQHADLGVGDDAALMSVSAGHQLAVSADMLVAGRHFFADADPERLGHKCLAVNLSDLAAMGARPTWFTLSLALPQINPDWLAAFSRGLFALADEHQIELVGGDTTRGPLTIAIQVAGEVPQGRAMLRSGAQVGDDIWVTGPLGGAAAAVMHRTGRAQLPVDIARQCDLRLDLPQPRVAFGRAIAAYAHAALDISDGLAGDLRHICQRSQCRAQIRIDDVPAAPQLSHLPAALALEAKLAGGDDYELCFTAPQSARQQIAAIATHCGLSASRIGSILPASAQTEPLQFLDSNDQPLALSFGGFDHFKTT</sequence>
<feature type="domain" description="PurM-like N-terminal" evidence="3">
    <location>
        <begin position="26"/>
        <end position="136"/>
    </location>
</feature>
<dbReference type="PANTHER" id="PTHR30270">
    <property type="entry name" value="THIAMINE-MONOPHOSPHATE KINASE"/>
    <property type="match status" value="1"/>
</dbReference>